<keyword evidence="4" id="KW-0347">Helicase</keyword>
<dbReference type="Gene3D" id="3.40.50.300">
    <property type="entry name" value="P-loop containing nucleotide triphosphate hydrolases"/>
    <property type="match status" value="2"/>
</dbReference>
<dbReference type="Pfam" id="PF00270">
    <property type="entry name" value="DEAD"/>
    <property type="match status" value="1"/>
</dbReference>
<dbReference type="PANTHER" id="PTHR47958">
    <property type="entry name" value="ATP-DEPENDENT RNA HELICASE DBP3"/>
    <property type="match status" value="1"/>
</dbReference>
<feature type="domain" description="DEAD-box RNA helicase Q" evidence="9">
    <location>
        <begin position="49"/>
        <end position="77"/>
    </location>
</feature>
<evidence type="ECO:0000259" key="9">
    <source>
        <dbReference type="PROSITE" id="PS51195"/>
    </source>
</evidence>
<feature type="domain" description="Helicase ATP-binding" evidence="7">
    <location>
        <begin position="80"/>
        <end position="255"/>
    </location>
</feature>
<evidence type="ECO:0000256" key="1">
    <source>
        <dbReference type="ARBA" id="ARBA00012552"/>
    </source>
</evidence>
<dbReference type="PROSITE" id="PS51194">
    <property type="entry name" value="HELICASE_CTER"/>
    <property type="match status" value="1"/>
</dbReference>
<evidence type="ECO:0000259" key="7">
    <source>
        <dbReference type="PROSITE" id="PS51192"/>
    </source>
</evidence>
<gene>
    <name evidence="10" type="primary">SUB2</name>
    <name evidence="10" type="ORF">BGZ96_007117</name>
</gene>
<keyword evidence="3" id="KW-0378">Hydrolase</keyword>
<evidence type="ECO:0000313" key="10">
    <source>
        <dbReference type="EMBL" id="KAG0289282.1"/>
    </source>
</evidence>
<evidence type="ECO:0000259" key="8">
    <source>
        <dbReference type="PROSITE" id="PS51194"/>
    </source>
</evidence>
<dbReference type="CDD" id="cd18787">
    <property type="entry name" value="SF2_C_DEAD"/>
    <property type="match status" value="1"/>
</dbReference>
<keyword evidence="11" id="KW-1185">Reference proteome</keyword>
<dbReference type="SMART" id="SM00490">
    <property type="entry name" value="HELICc"/>
    <property type="match status" value="1"/>
</dbReference>
<dbReference type="EC" id="3.6.4.13" evidence="1"/>
<dbReference type="EMBL" id="JAAAIM010000357">
    <property type="protein sequence ID" value="KAG0289282.1"/>
    <property type="molecule type" value="Genomic_DNA"/>
</dbReference>
<accession>A0ABQ7K244</accession>
<evidence type="ECO:0000256" key="3">
    <source>
        <dbReference type="ARBA" id="ARBA00022801"/>
    </source>
</evidence>
<dbReference type="PROSITE" id="PS51192">
    <property type="entry name" value="HELICASE_ATP_BIND_1"/>
    <property type="match status" value="1"/>
</dbReference>
<dbReference type="SUPFAM" id="SSF52540">
    <property type="entry name" value="P-loop containing nucleoside triphosphate hydrolases"/>
    <property type="match status" value="1"/>
</dbReference>
<protein>
    <recommendedName>
        <fullName evidence="1">RNA helicase</fullName>
        <ecNumber evidence="1">3.6.4.13</ecNumber>
    </recommendedName>
</protein>
<dbReference type="Pfam" id="PF00271">
    <property type="entry name" value="Helicase_C"/>
    <property type="match status" value="1"/>
</dbReference>
<comment type="caution">
    <text evidence="10">The sequence shown here is derived from an EMBL/GenBank/DDBJ whole genome shotgun (WGS) entry which is preliminary data.</text>
</comment>
<evidence type="ECO:0000313" key="11">
    <source>
        <dbReference type="Proteomes" id="UP001194696"/>
    </source>
</evidence>
<proteinExistence type="predicted"/>
<evidence type="ECO:0000256" key="6">
    <source>
        <dbReference type="PROSITE-ProRule" id="PRU00552"/>
    </source>
</evidence>
<dbReference type="InterPro" id="IPR001650">
    <property type="entry name" value="Helicase_C-like"/>
</dbReference>
<keyword evidence="5" id="KW-0067">ATP-binding</keyword>
<reference evidence="10 11" key="1">
    <citation type="journal article" date="2020" name="Fungal Divers.">
        <title>Resolving the Mortierellaceae phylogeny through synthesis of multi-gene phylogenetics and phylogenomics.</title>
        <authorList>
            <person name="Vandepol N."/>
            <person name="Liber J."/>
            <person name="Desiro A."/>
            <person name="Na H."/>
            <person name="Kennedy M."/>
            <person name="Barry K."/>
            <person name="Grigoriev I.V."/>
            <person name="Miller A.N."/>
            <person name="O'Donnell K."/>
            <person name="Stajich J.E."/>
            <person name="Bonito G."/>
        </authorList>
    </citation>
    <scope>NUCLEOTIDE SEQUENCE [LARGE SCALE GENOMIC DNA]</scope>
    <source>
        <strain evidence="10 11">AD045</strain>
    </source>
</reference>
<dbReference type="SMART" id="SM00487">
    <property type="entry name" value="DEXDc"/>
    <property type="match status" value="1"/>
</dbReference>
<feature type="domain" description="Helicase C-terminal" evidence="8">
    <location>
        <begin position="283"/>
        <end position="428"/>
    </location>
</feature>
<dbReference type="PROSITE" id="PS51195">
    <property type="entry name" value="Q_MOTIF"/>
    <property type="match status" value="1"/>
</dbReference>
<sequence length="432" mass="48804">MTDHHDDLVDYEEDDDVIQSINAVPAAGQPEAVEESKDKKGSYVGVHSTGFRDFLLKPELLRAIVDCGFEHPSEVQQECIPQSILGMDILCQAKSGMGKTAVFVLASLQQVEAVAGEVSVVVLCHTRELAFQIKNEYARFSKYLPEVRSEVFYGGTPIKRDQDILRNKELCPHILVGTPGRVLALIKEKTLNLKNVKHFVLDECDKMLDQIDMRRDVQEIFRATPHHKQVMMFSATLSKDTRVTCKKFMQNPLEIYVDDETKLTLHGLQQYYVGITEAQKNRKLNDLLDSLEFNQVCIFVKSVARAEQLNKLLVECNFPSIAIHGSMEQADRIAKYKSFKEFNKRILVATDVFARGLDVSRVNVVINYDVPDVADTYLHRVGRAGRFGTKGLAITFVADEADTEILKSIQARFEVQIPELPEEIDVSTYMTA</sequence>
<evidence type="ECO:0000256" key="2">
    <source>
        <dbReference type="ARBA" id="ARBA00022741"/>
    </source>
</evidence>
<organism evidence="10 11">
    <name type="scientific">Linnemannia gamsii</name>
    <dbReference type="NCBI Taxonomy" id="64522"/>
    <lineage>
        <taxon>Eukaryota</taxon>
        <taxon>Fungi</taxon>
        <taxon>Fungi incertae sedis</taxon>
        <taxon>Mucoromycota</taxon>
        <taxon>Mortierellomycotina</taxon>
        <taxon>Mortierellomycetes</taxon>
        <taxon>Mortierellales</taxon>
        <taxon>Mortierellaceae</taxon>
        <taxon>Linnemannia</taxon>
    </lineage>
</organism>
<keyword evidence="2" id="KW-0547">Nucleotide-binding</keyword>
<dbReference type="InterPro" id="IPR014001">
    <property type="entry name" value="Helicase_ATP-bd"/>
</dbReference>
<evidence type="ECO:0000256" key="4">
    <source>
        <dbReference type="ARBA" id="ARBA00022806"/>
    </source>
</evidence>
<dbReference type="InterPro" id="IPR014014">
    <property type="entry name" value="RNA_helicase_DEAD_Q_motif"/>
</dbReference>
<dbReference type="InterPro" id="IPR011545">
    <property type="entry name" value="DEAD/DEAH_box_helicase_dom"/>
</dbReference>
<feature type="short sequence motif" description="Q motif" evidence="6">
    <location>
        <begin position="49"/>
        <end position="77"/>
    </location>
</feature>
<dbReference type="InterPro" id="IPR027417">
    <property type="entry name" value="P-loop_NTPase"/>
</dbReference>
<dbReference type="CDD" id="cd17950">
    <property type="entry name" value="DEADc_DDX39"/>
    <property type="match status" value="1"/>
</dbReference>
<evidence type="ECO:0000256" key="5">
    <source>
        <dbReference type="ARBA" id="ARBA00022840"/>
    </source>
</evidence>
<name>A0ABQ7K244_9FUNG</name>
<dbReference type="Proteomes" id="UP001194696">
    <property type="component" value="Unassembled WGS sequence"/>
</dbReference>